<dbReference type="InterPro" id="IPR002227">
    <property type="entry name" value="Tyrosinase_Cu-bd"/>
</dbReference>
<dbReference type="Pfam" id="PF00264">
    <property type="entry name" value="Tyrosinase"/>
    <property type="match status" value="1"/>
</dbReference>
<organism evidence="3 4">
    <name type="scientific">Pseudocercospora fijiensis (strain CIRAD86)</name>
    <name type="common">Black leaf streak disease fungus</name>
    <name type="synonym">Mycosphaerella fijiensis</name>
    <dbReference type="NCBI Taxonomy" id="383855"/>
    <lineage>
        <taxon>Eukaryota</taxon>
        <taxon>Fungi</taxon>
        <taxon>Dikarya</taxon>
        <taxon>Ascomycota</taxon>
        <taxon>Pezizomycotina</taxon>
        <taxon>Dothideomycetes</taxon>
        <taxon>Dothideomycetidae</taxon>
        <taxon>Mycosphaerellales</taxon>
        <taxon>Mycosphaerellaceae</taxon>
        <taxon>Pseudocercospora</taxon>
    </lineage>
</organism>
<feature type="non-terminal residue" evidence="3">
    <location>
        <position position="299"/>
    </location>
</feature>
<evidence type="ECO:0000313" key="4">
    <source>
        <dbReference type="Proteomes" id="UP000016932"/>
    </source>
</evidence>
<proteinExistence type="predicted"/>
<evidence type="ECO:0000313" key="3">
    <source>
        <dbReference type="EMBL" id="EME79543.1"/>
    </source>
</evidence>
<dbReference type="VEuPathDB" id="FungiDB:MYCFIDRAFT_120322"/>
<protein>
    <recommendedName>
        <fullName evidence="2">Tyrosinase copper-binding domain-containing protein</fullName>
    </recommendedName>
</protein>
<accession>M3AR17</accession>
<sequence>GDLSVAARKEYLSALRCLKNRPGKTSTSAYPGARGRWDDLAVAHLINVQSIHRSPLLAVWHRHYIWQLERALREECGYEGGLPYWHWSKYLDRPINTWPLFDNSETSISGNGTQTGPRCACVMSGPMASWTINLGPQGFDSWGCKRNPRSDGLGYNPSCIERTFNLRALDSVQYDQVLRLDLTMSPDVNRFAQLIELESPSVHNAPHLFMGGSQSDVTFSSQDPWFNFHHGMLDFVFSVWQSLDWNARTTSLPEVRFLGNMPTPYADLNTIINLSPVFANITVRQAMWPNKNNYCYRYE</sequence>
<dbReference type="Proteomes" id="UP000016932">
    <property type="component" value="Unassembled WGS sequence"/>
</dbReference>
<dbReference type="EMBL" id="KB446562">
    <property type="protein sequence ID" value="EME79543.1"/>
    <property type="molecule type" value="Genomic_DNA"/>
</dbReference>
<reference evidence="3 4" key="1">
    <citation type="journal article" date="2012" name="PLoS Pathog.">
        <title>Diverse lifestyles and strategies of plant pathogenesis encoded in the genomes of eighteen Dothideomycetes fungi.</title>
        <authorList>
            <person name="Ohm R.A."/>
            <person name="Feau N."/>
            <person name="Henrissat B."/>
            <person name="Schoch C.L."/>
            <person name="Horwitz B.A."/>
            <person name="Barry K.W."/>
            <person name="Condon B.J."/>
            <person name="Copeland A.C."/>
            <person name="Dhillon B."/>
            <person name="Glaser F."/>
            <person name="Hesse C.N."/>
            <person name="Kosti I."/>
            <person name="LaButti K."/>
            <person name="Lindquist E.A."/>
            <person name="Lucas S."/>
            <person name="Salamov A.A."/>
            <person name="Bradshaw R.E."/>
            <person name="Ciuffetti L."/>
            <person name="Hamelin R.C."/>
            <person name="Kema G.H.J."/>
            <person name="Lawrence C."/>
            <person name="Scott J.A."/>
            <person name="Spatafora J.W."/>
            <person name="Turgeon B.G."/>
            <person name="de Wit P.J.G.M."/>
            <person name="Zhong S."/>
            <person name="Goodwin S.B."/>
            <person name="Grigoriev I.V."/>
        </authorList>
    </citation>
    <scope>NUCLEOTIDE SEQUENCE [LARGE SCALE GENOMIC DNA]</scope>
    <source>
        <strain evidence="3 4">CIRAD86</strain>
    </source>
</reference>
<keyword evidence="4" id="KW-1185">Reference proteome</keyword>
<keyword evidence="1" id="KW-0479">Metal-binding</keyword>
<dbReference type="SUPFAM" id="SSF48056">
    <property type="entry name" value="Di-copper centre-containing domain"/>
    <property type="match status" value="1"/>
</dbReference>
<dbReference type="InterPro" id="IPR008922">
    <property type="entry name" value="Di-copper_centre_dom_sf"/>
</dbReference>
<dbReference type="HOGENOM" id="CLU_035914_0_2_1"/>
<dbReference type="PANTHER" id="PTHR11474">
    <property type="entry name" value="TYROSINASE FAMILY MEMBER"/>
    <property type="match status" value="1"/>
</dbReference>
<dbReference type="InterPro" id="IPR050316">
    <property type="entry name" value="Tyrosinase/Hemocyanin"/>
</dbReference>
<dbReference type="Gene3D" id="1.10.1280.10">
    <property type="entry name" value="Di-copper center containing domain from catechol oxidase"/>
    <property type="match status" value="1"/>
</dbReference>
<dbReference type="KEGG" id="pfj:MYCFIDRAFT_120322"/>
<gene>
    <name evidence="3" type="ORF">MYCFIDRAFT_120322</name>
</gene>
<dbReference type="AlphaFoldDB" id="M3AR17"/>
<dbReference type="GO" id="GO:0016491">
    <property type="term" value="F:oxidoreductase activity"/>
    <property type="evidence" value="ECO:0007669"/>
    <property type="project" value="InterPro"/>
</dbReference>
<dbReference type="STRING" id="383855.M3AR17"/>
<dbReference type="PANTHER" id="PTHR11474:SF116">
    <property type="entry name" value="TYROSINASE"/>
    <property type="match status" value="1"/>
</dbReference>
<dbReference type="GO" id="GO:0046872">
    <property type="term" value="F:metal ion binding"/>
    <property type="evidence" value="ECO:0007669"/>
    <property type="project" value="UniProtKB-KW"/>
</dbReference>
<dbReference type="OrthoDB" id="6132182at2759"/>
<feature type="non-terminal residue" evidence="3">
    <location>
        <position position="1"/>
    </location>
</feature>
<feature type="domain" description="Tyrosinase copper-binding" evidence="2">
    <location>
        <begin position="35"/>
        <end position="242"/>
    </location>
</feature>
<dbReference type="RefSeq" id="XP_007930235.1">
    <property type="nucleotide sequence ID" value="XM_007932044.2"/>
</dbReference>
<evidence type="ECO:0000259" key="2">
    <source>
        <dbReference type="Pfam" id="PF00264"/>
    </source>
</evidence>
<name>M3AR17_PSEFD</name>
<dbReference type="GeneID" id="19330413"/>
<dbReference type="eggNOG" id="ENOG502RM4B">
    <property type="taxonomic scope" value="Eukaryota"/>
</dbReference>
<evidence type="ECO:0000256" key="1">
    <source>
        <dbReference type="ARBA" id="ARBA00022723"/>
    </source>
</evidence>
<dbReference type="PRINTS" id="PR00092">
    <property type="entry name" value="TYROSINASE"/>
</dbReference>